<dbReference type="Gene3D" id="3.40.50.2300">
    <property type="match status" value="2"/>
</dbReference>
<name>M9R717_9RHOB</name>
<dbReference type="PANTHER" id="PTHR47628">
    <property type="match status" value="1"/>
</dbReference>
<evidence type="ECO:0000313" key="2">
    <source>
        <dbReference type="Proteomes" id="UP000005307"/>
    </source>
</evidence>
<dbReference type="CDD" id="cd06357">
    <property type="entry name" value="PBP1_AmiC"/>
    <property type="match status" value="1"/>
</dbReference>
<organism evidence="1 2">
    <name type="scientific">Octadecabacter antarcticus 307</name>
    <dbReference type="NCBI Taxonomy" id="391626"/>
    <lineage>
        <taxon>Bacteria</taxon>
        <taxon>Pseudomonadati</taxon>
        <taxon>Pseudomonadota</taxon>
        <taxon>Alphaproteobacteria</taxon>
        <taxon>Rhodobacterales</taxon>
        <taxon>Roseobacteraceae</taxon>
        <taxon>Octadecabacter</taxon>
    </lineage>
</organism>
<protein>
    <submittedName>
        <fullName evidence="1">Putative aliphatic amidase expression-regulating protein</fullName>
    </submittedName>
</protein>
<dbReference type="STRING" id="391626.OAN307_c19060"/>
<dbReference type="AlphaFoldDB" id="M9R717"/>
<evidence type="ECO:0000313" key="1">
    <source>
        <dbReference type="EMBL" id="AGI67558.1"/>
    </source>
</evidence>
<keyword evidence="2" id="KW-1185">Reference proteome</keyword>
<proteinExistence type="predicted"/>
<dbReference type="eggNOG" id="COG0683">
    <property type="taxonomic scope" value="Bacteria"/>
</dbReference>
<dbReference type="Proteomes" id="UP000005307">
    <property type="component" value="Chromosome"/>
</dbReference>
<dbReference type="SUPFAM" id="SSF53822">
    <property type="entry name" value="Periplasmic binding protein-like I"/>
    <property type="match status" value="1"/>
</dbReference>
<accession>M9R717</accession>
<dbReference type="HOGENOM" id="CLU_027128_1_1_5"/>
<dbReference type="PANTHER" id="PTHR47628:SF1">
    <property type="entry name" value="ALIPHATIC AMIDASE EXPRESSION-REGULATING PROTEIN"/>
    <property type="match status" value="1"/>
</dbReference>
<dbReference type="InterPro" id="IPR028082">
    <property type="entry name" value="Peripla_BP_I"/>
</dbReference>
<dbReference type="EMBL" id="CP003740">
    <property type="protein sequence ID" value="AGI67558.1"/>
    <property type="molecule type" value="Genomic_DNA"/>
</dbReference>
<dbReference type="Pfam" id="PF13433">
    <property type="entry name" value="Peripla_BP_5"/>
    <property type="match status" value="1"/>
</dbReference>
<dbReference type="RefSeq" id="WP_015499584.1">
    <property type="nucleotide sequence ID" value="NC_020911.1"/>
</dbReference>
<dbReference type="InterPro" id="IPR039570">
    <property type="entry name" value="AmiC_PBP1"/>
</dbReference>
<reference evidence="1 2" key="1">
    <citation type="journal article" date="2013" name="PLoS ONE">
        <title>Poles Apart: Arctic and Antarctic Octadecabacter strains Share High Genome Plasticity and a New Type of Xanthorhodopsin.</title>
        <authorList>
            <person name="Vollmers J."/>
            <person name="Voget S."/>
            <person name="Dietrich S."/>
            <person name="Gollnow K."/>
            <person name="Smits M."/>
            <person name="Meyer K."/>
            <person name="Brinkhoff T."/>
            <person name="Simon M."/>
            <person name="Daniel R."/>
        </authorList>
    </citation>
    <scope>NUCLEOTIDE SEQUENCE [LARGE SCALE GENOMIC DNA]</scope>
    <source>
        <strain evidence="1 2">307</strain>
    </source>
</reference>
<dbReference type="GO" id="GO:0033218">
    <property type="term" value="F:amide binding"/>
    <property type="evidence" value="ECO:0007669"/>
    <property type="project" value="InterPro"/>
</dbReference>
<gene>
    <name evidence="1" type="ORF">OAN307_c19060</name>
</gene>
<dbReference type="KEGG" id="oat:OAN307_c19060"/>
<sequence length="393" mass="42677">MRFEVNLSKTEINIGIMFSTSGNYAAVGMSMFAGAQLAISEINADVSLPVQLTPVVINPGGVASAYTHAAQTLLSKHKVTHVFGCYTSSSRKDVLPIFEKYDGLLWYPSHYEGFETSDNVIYTGAAPNQHILPMARHLLDHHGSRGWFVGSNYVWAWENNRILREALVEVGGTVIGERYFPIGELNLDALAQQIIEDRPDFIFNTLIGKSSYAFLNSLRTAAVAAGIDQPSSMPVASCSLSEAELPLIGASAAGHLSSSVYFSTINSPENNRFVRAWNRQFSHLGQACADAEATYTAVHLLAHAILRGGDTSFLTVHEAVRGLQFHAPQGLVTVDPDNLHCAMRPLIGRSTAAGTFDIIHSDCGPVRPDPYLVWSSLDNARAARNGSFVRAVQ</sequence>